<dbReference type="OrthoDB" id="7907327at2"/>
<proteinExistence type="predicted"/>
<dbReference type="RefSeq" id="WP_075635200.1">
    <property type="nucleotide sequence ID" value="NZ_MKIO01000030.1"/>
</dbReference>
<name>A0A1Q9AIU5_9HYPH</name>
<reference evidence="1 2" key="1">
    <citation type="submission" date="2016-09" db="EMBL/GenBank/DDBJ databases">
        <title>Rhizobium sp. nov., a novel species isolated from the rice rhizosphere.</title>
        <authorList>
            <person name="Zhao J."/>
            <person name="Zhang X."/>
        </authorList>
    </citation>
    <scope>NUCLEOTIDE SEQUENCE [LARGE SCALE GENOMIC DNA]</scope>
    <source>
        <strain evidence="1 2">MH17</strain>
    </source>
</reference>
<organism evidence="1 2">
    <name type="scientific">Xaviernesmea rhizosphaerae</name>
    <dbReference type="NCBI Taxonomy" id="1672749"/>
    <lineage>
        <taxon>Bacteria</taxon>
        <taxon>Pseudomonadati</taxon>
        <taxon>Pseudomonadota</taxon>
        <taxon>Alphaproteobacteria</taxon>
        <taxon>Hyphomicrobiales</taxon>
        <taxon>Rhizobiaceae</taxon>
        <taxon>Rhizobium/Agrobacterium group</taxon>
        <taxon>Xaviernesmea</taxon>
    </lineage>
</organism>
<evidence type="ECO:0000313" key="1">
    <source>
        <dbReference type="EMBL" id="OLP55162.1"/>
    </source>
</evidence>
<accession>A0A1Q9AIU5</accession>
<protein>
    <submittedName>
        <fullName evidence="1">Uncharacterized protein</fullName>
    </submittedName>
</protein>
<dbReference type="AlphaFoldDB" id="A0A1Q9AIU5"/>
<dbReference type="Proteomes" id="UP000186143">
    <property type="component" value="Unassembled WGS sequence"/>
</dbReference>
<evidence type="ECO:0000313" key="2">
    <source>
        <dbReference type="Proteomes" id="UP000186143"/>
    </source>
</evidence>
<dbReference type="EMBL" id="MKIO01000030">
    <property type="protein sequence ID" value="OLP55162.1"/>
    <property type="molecule type" value="Genomic_DNA"/>
</dbReference>
<sequence length="103" mass="11499">MEHIAAIMMLVGCSAGNSHCAEIEPPVFAFETMQECQRDLRPAIGTVRRDYGVIYGKCAEVDPALEDDYTGIAWHINAQDELEVRLTTTPVKQKILVAENHVR</sequence>
<gene>
    <name evidence="1" type="ORF">BJF92_17390</name>
</gene>
<comment type="caution">
    <text evidence="1">The sequence shown here is derived from an EMBL/GenBank/DDBJ whole genome shotgun (WGS) entry which is preliminary data.</text>
</comment>